<keyword evidence="1" id="KW-0472">Membrane</keyword>
<evidence type="ECO:0000313" key="2">
    <source>
        <dbReference type="EMBL" id="EMY82638.1"/>
    </source>
</evidence>
<keyword evidence="3" id="KW-1185">Reference proteome</keyword>
<reference evidence="2 3" key="1">
    <citation type="journal article" date="2014" name="Genome Biol. Evol.">
        <title>Extensive gene acquisition in the extremely psychrophilic bacterial species Psychroflexus torquis and the link to sea-ice ecosystem specialism.</title>
        <authorList>
            <person name="Feng S."/>
            <person name="Powell S.M."/>
            <person name="Wilson R."/>
            <person name="Bowman J.P."/>
        </authorList>
    </citation>
    <scope>NUCLEOTIDE SEQUENCE [LARGE SCALE GENOMIC DNA]</scope>
    <source>
        <strain evidence="2 3">ACAM 44</strain>
    </source>
</reference>
<comment type="caution">
    <text evidence="2">The sequence shown here is derived from an EMBL/GenBank/DDBJ whole genome shotgun (WGS) entry which is preliminary data.</text>
</comment>
<accession>N1X3I7</accession>
<keyword evidence="1" id="KW-0812">Transmembrane</keyword>
<dbReference type="EMBL" id="APLF01000001">
    <property type="protein sequence ID" value="EMY82638.1"/>
    <property type="molecule type" value="Genomic_DNA"/>
</dbReference>
<dbReference type="Proteomes" id="UP000012317">
    <property type="component" value="Unassembled WGS sequence"/>
</dbReference>
<keyword evidence="1" id="KW-1133">Transmembrane helix</keyword>
<protein>
    <submittedName>
        <fullName evidence="2">Uncharacterized protein</fullName>
    </submittedName>
</protein>
<sequence length="79" mass="9425">MILKLNTNKILVYMTDYWTRTFFIELYRMKKTLNYLYYIAFIIVFLVLIDTIFTSDIDYGSTWEAMQAGFKDGQDANPL</sequence>
<evidence type="ECO:0000256" key="1">
    <source>
        <dbReference type="SAM" id="Phobius"/>
    </source>
</evidence>
<dbReference type="AlphaFoldDB" id="N1X3I7"/>
<organism evidence="2 3">
    <name type="scientific">Psychroflexus gondwanensis ACAM 44</name>
    <dbReference type="NCBI Taxonomy" id="1189619"/>
    <lineage>
        <taxon>Bacteria</taxon>
        <taxon>Pseudomonadati</taxon>
        <taxon>Bacteroidota</taxon>
        <taxon>Flavobacteriia</taxon>
        <taxon>Flavobacteriales</taxon>
        <taxon>Flavobacteriaceae</taxon>
        <taxon>Psychroflexus</taxon>
    </lineage>
</organism>
<gene>
    <name evidence="2" type="ORF">pgond44_00900</name>
</gene>
<proteinExistence type="predicted"/>
<name>N1X3I7_9FLAO</name>
<feature type="transmembrane region" description="Helical" evidence="1">
    <location>
        <begin position="35"/>
        <end position="53"/>
    </location>
</feature>
<evidence type="ECO:0000313" key="3">
    <source>
        <dbReference type="Proteomes" id="UP000012317"/>
    </source>
</evidence>